<keyword evidence="1" id="KW-0539">Nucleus</keyword>
<dbReference type="GO" id="GO:0000981">
    <property type="term" value="F:DNA-binding transcription factor activity, RNA polymerase II-specific"/>
    <property type="evidence" value="ECO:0007669"/>
    <property type="project" value="InterPro"/>
</dbReference>
<reference evidence="3" key="1">
    <citation type="journal article" date="2020" name="Stud. Mycol.">
        <title>101 Dothideomycetes genomes: a test case for predicting lifestyles and emergence of pathogens.</title>
        <authorList>
            <person name="Haridas S."/>
            <person name="Albert R."/>
            <person name="Binder M."/>
            <person name="Bloem J."/>
            <person name="Labutti K."/>
            <person name="Salamov A."/>
            <person name="Andreopoulos B."/>
            <person name="Baker S."/>
            <person name="Barry K."/>
            <person name="Bills G."/>
            <person name="Bluhm B."/>
            <person name="Cannon C."/>
            <person name="Castanera R."/>
            <person name="Culley D."/>
            <person name="Daum C."/>
            <person name="Ezra D."/>
            <person name="Gonzalez J."/>
            <person name="Henrissat B."/>
            <person name="Kuo A."/>
            <person name="Liang C."/>
            <person name="Lipzen A."/>
            <person name="Lutzoni F."/>
            <person name="Magnuson J."/>
            <person name="Mondo S."/>
            <person name="Nolan M."/>
            <person name="Ohm R."/>
            <person name="Pangilinan J."/>
            <person name="Park H.-J."/>
            <person name="Ramirez L."/>
            <person name="Alfaro M."/>
            <person name="Sun H."/>
            <person name="Tritt A."/>
            <person name="Yoshinaga Y."/>
            <person name="Zwiers L.-H."/>
            <person name="Turgeon B."/>
            <person name="Goodwin S."/>
            <person name="Spatafora J."/>
            <person name="Crous P."/>
            <person name="Grigoriev I."/>
        </authorList>
    </citation>
    <scope>NUCLEOTIDE SEQUENCE</scope>
    <source>
        <strain evidence="3">CBS 122681</strain>
    </source>
</reference>
<dbReference type="InterPro" id="IPR021858">
    <property type="entry name" value="Fun_TF"/>
</dbReference>
<dbReference type="InterPro" id="IPR036864">
    <property type="entry name" value="Zn2-C6_fun-type_DNA-bd_sf"/>
</dbReference>
<dbReference type="InterPro" id="IPR053178">
    <property type="entry name" value="Osmoadaptation_assoc"/>
</dbReference>
<dbReference type="SMART" id="SM00066">
    <property type="entry name" value="GAL4"/>
    <property type="match status" value="1"/>
</dbReference>
<dbReference type="Pfam" id="PF11951">
    <property type="entry name" value="Fungal_trans_2"/>
    <property type="match status" value="1"/>
</dbReference>
<dbReference type="CDD" id="cd12148">
    <property type="entry name" value="fungal_TF_MHR"/>
    <property type="match status" value="1"/>
</dbReference>
<protein>
    <recommendedName>
        <fullName evidence="2">Zn(2)-C6 fungal-type domain-containing protein</fullName>
    </recommendedName>
</protein>
<dbReference type="PANTHER" id="PTHR38111">
    <property type="entry name" value="ZN(2)-C6 FUNGAL-TYPE DOMAIN-CONTAINING PROTEIN-RELATED"/>
    <property type="match status" value="1"/>
</dbReference>
<keyword evidence="4" id="KW-1185">Reference proteome</keyword>
<dbReference type="EMBL" id="MU004358">
    <property type="protein sequence ID" value="KAF2654809.1"/>
    <property type="molecule type" value="Genomic_DNA"/>
</dbReference>
<proteinExistence type="predicted"/>
<dbReference type="SUPFAM" id="SSF57701">
    <property type="entry name" value="Zn2/Cys6 DNA-binding domain"/>
    <property type="match status" value="1"/>
</dbReference>
<evidence type="ECO:0000256" key="1">
    <source>
        <dbReference type="ARBA" id="ARBA00023242"/>
    </source>
</evidence>
<dbReference type="OrthoDB" id="3525185at2759"/>
<dbReference type="PROSITE" id="PS50048">
    <property type="entry name" value="ZN2_CY6_FUNGAL_2"/>
    <property type="match status" value="1"/>
</dbReference>
<evidence type="ECO:0000313" key="3">
    <source>
        <dbReference type="EMBL" id="KAF2654809.1"/>
    </source>
</evidence>
<dbReference type="Gene3D" id="4.10.240.10">
    <property type="entry name" value="Zn(2)-C6 fungal-type DNA-binding domain"/>
    <property type="match status" value="1"/>
</dbReference>
<dbReference type="AlphaFoldDB" id="A0A6A6T410"/>
<dbReference type="CDD" id="cd00067">
    <property type="entry name" value="GAL4"/>
    <property type="match status" value="1"/>
</dbReference>
<gene>
    <name evidence="3" type="ORF">K491DRAFT_457785</name>
</gene>
<name>A0A6A6T410_9PLEO</name>
<dbReference type="InterPro" id="IPR001138">
    <property type="entry name" value="Zn2Cys6_DnaBD"/>
</dbReference>
<sequence>MKRSRAQRSRACTQCRERRVKCDETPDACQQCRRLGLACSGPIQGSVIIDMTEKVTKPRARRKREYSQGALHIRDVSKAEIGVAETHRAYSTPPGIFILPNQSLPLSFEPHLEGDAITAIRCHYKLPMLYQPSNAAVFDHAFTSHFVALNKGIRTYNAGIPWITRLPEAHAEATNSALRLSIRATSMAFYAKLHKDVSVLIDSYRWYTKSLNNQRALLSKLGKDSMPNDEEVLAPLVLGLYEVYAGTTPTSVFQHLTAAMRILEMRGPHNCTTGVPFSLFRALRVSDAHMSIIFNRPSLFSSPKWMTTPFQVERKNAHQQLIDVLLAIPDCLGLCKLRCSLAGFFSQDIAATTDLTAIRQRATELLDQLNEWVERHPHLCAVQPSFHVTLENMTTPIDGSGSTTPHLRSLMLPDTFVALTAAVYKATRLILTLLLYKISPGSSYDLYRSSSSPTSSLLTRAKQEARDILEISEYVDSTHPIGFDFMRSVFPLVVVVIIGPTKDEQFDARRLLERWRVVRSIGGLCSAWVHV</sequence>
<dbReference type="GO" id="GO:0008270">
    <property type="term" value="F:zinc ion binding"/>
    <property type="evidence" value="ECO:0007669"/>
    <property type="project" value="InterPro"/>
</dbReference>
<dbReference type="PROSITE" id="PS00463">
    <property type="entry name" value="ZN2_CY6_FUNGAL_1"/>
    <property type="match status" value="1"/>
</dbReference>
<organism evidence="3 4">
    <name type="scientific">Lophiostoma macrostomum CBS 122681</name>
    <dbReference type="NCBI Taxonomy" id="1314788"/>
    <lineage>
        <taxon>Eukaryota</taxon>
        <taxon>Fungi</taxon>
        <taxon>Dikarya</taxon>
        <taxon>Ascomycota</taxon>
        <taxon>Pezizomycotina</taxon>
        <taxon>Dothideomycetes</taxon>
        <taxon>Pleosporomycetidae</taxon>
        <taxon>Pleosporales</taxon>
        <taxon>Lophiostomataceae</taxon>
        <taxon>Lophiostoma</taxon>
    </lineage>
</organism>
<evidence type="ECO:0000313" key="4">
    <source>
        <dbReference type="Proteomes" id="UP000799324"/>
    </source>
</evidence>
<dbReference type="Proteomes" id="UP000799324">
    <property type="component" value="Unassembled WGS sequence"/>
</dbReference>
<accession>A0A6A6T410</accession>
<feature type="domain" description="Zn(2)-C6 fungal-type" evidence="2">
    <location>
        <begin position="11"/>
        <end position="40"/>
    </location>
</feature>
<dbReference type="Pfam" id="PF00172">
    <property type="entry name" value="Zn_clus"/>
    <property type="match status" value="1"/>
</dbReference>
<evidence type="ECO:0000259" key="2">
    <source>
        <dbReference type="PROSITE" id="PS50048"/>
    </source>
</evidence>
<dbReference type="PANTHER" id="PTHR38111:SF11">
    <property type="entry name" value="TRANSCRIPTION FACTOR DOMAIN-CONTAINING PROTEIN-RELATED"/>
    <property type="match status" value="1"/>
</dbReference>